<dbReference type="PANTHER" id="PTHR35007">
    <property type="entry name" value="INTEGRAL MEMBRANE PROTEIN-RELATED"/>
    <property type="match status" value="1"/>
</dbReference>
<feature type="transmembrane region" description="Helical" evidence="6">
    <location>
        <begin position="244"/>
        <end position="263"/>
    </location>
</feature>
<evidence type="ECO:0000256" key="2">
    <source>
        <dbReference type="ARBA" id="ARBA00022475"/>
    </source>
</evidence>
<proteinExistence type="predicted"/>
<feature type="transmembrane region" description="Helical" evidence="6">
    <location>
        <begin position="6"/>
        <end position="24"/>
    </location>
</feature>
<accession>E8US68</accession>
<reference evidence="8 9" key="1">
    <citation type="submission" date="2011-01" db="EMBL/GenBank/DDBJ databases">
        <title>Complete sequence of Thermoanaerobacter brockii finnii Ako-1.</title>
        <authorList>
            <consortium name="US DOE Joint Genome Institute"/>
            <person name="Lucas S."/>
            <person name="Copeland A."/>
            <person name="Lapidus A."/>
            <person name="Cheng J.-F."/>
            <person name="Goodwin L."/>
            <person name="Pitluck S."/>
            <person name="Chertkov O."/>
            <person name="Munk C."/>
            <person name="Detter J.C."/>
            <person name="Han C."/>
            <person name="Tapia R."/>
            <person name="Land M."/>
            <person name="Hauser L."/>
            <person name="Kyrpides N."/>
            <person name="Ivanova N."/>
            <person name="Mikhailova N."/>
            <person name="Pagani I."/>
            <person name="Hemme C.L."/>
            <person name="Woyke T."/>
        </authorList>
    </citation>
    <scope>NUCLEOTIDE SEQUENCE [LARGE SCALE GENOMIC DNA]</scope>
    <source>
        <strain evidence="9">ATCC 43586 / DSM 3389 / AKO-1</strain>
    </source>
</reference>
<comment type="subcellular location">
    <subcellularLocation>
        <location evidence="1">Cell membrane</location>
        <topology evidence="1">Multi-pass membrane protein</topology>
    </subcellularLocation>
</comment>
<evidence type="ECO:0000256" key="1">
    <source>
        <dbReference type="ARBA" id="ARBA00004651"/>
    </source>
</evidence>
<keyword evidence="4 6" id="KW-1133">Transmembrane helix</keyword>
<feature type="transmembrane region" description="Helical" evidence="6">
    <location>
        <begin position="102"/>
        <end position="118"/>
    </location>
</feature>
<evidence type="ECO:0000256" key="5">
    <source>
        <dbReference type="ARBA" id="ARBA00023136"/>
    </source>
</evidence>
<feature type="domain" description="Type II secretion system protein GspF" evidence="7">
    <location>
        <begin position="140"/>
        <end position="258"/>
    </location>
</feature>
<evidence type="ECO:0000313" key="8">
    <source>
        <dbReference type="EMBL" id="ADV80767.1"/>
    </source>
</evidence>
<dbReference type="PANTHER" id="PTHR35007:SF1">
    <property type="entry name" value="PILUS ASSEMBLY PROTEIN"/>
    <property type="match status" value="1"/>
</dbReference>
<dbReference type="Proteomes" id="UP000002062">
    <property type="component" value="Chromosome"/>
</dbReference>
<dbReference type="KEGG" id="tbo:Thebr_2264"/>
<feature type="transmembrane region" description="Helical" evidence="6">
    <location>
        <begin position="275"/>
        <end position="295"/>
    </location>
</feature>
<organism evidence="8 9">
    <name type="scientific">Thermoanaerobacter brockii subsp. finnii (strain ATCC 43586 / DSM 3389 / AKO-1)</name>
    <name type="common">Thermoanaerobacter finnii</name>
    <dbReference type="NCBI Taxonomy" id="509193"/>
    <lineage>
        <taxon>Bacteria</taxon>
        <taxon>Bacillati</taxon>
        <taxon>Bacillota</taxon>
        <taxon>Clostridia</taxon>
        <taxon>Thermoanaerobacterales</taxon>
        <taxon>Thermoanaerobacteraceae</taxon>
        <taxon>Thermoanaerobacter</taxon>
    </lineage>
</organism>
<evidence type="ECO:0000256" key="6">
    <source>
        <dbReference type="SAM" id="Phobius"/>
    </source>
</evidence>
<evidence type="ECO:0000259" key="7">
    <source>
        <dbReference type="Pfam" id="PF00482"/>
    </source>
</evidence>
<keyword evidence="5 6" id="KW-0472">Membrane</keyword>
<keyword evidence="9" id="KW-1185">Reference proteome</keyword>
<protein>
    <submittedName>
        <fullName evidence="8">Type II secretion system F domain protein</fullName>
    </submittedName>
</protein>
<dbReference type="HOGENOM" id="CLU_078486_0_0_9"/>
<dbReference type="GO" id="GO:0005886">
    <property type="term" value="C:plasma membrane"/>
    <property type="evidence" value="ECO:0007669"/>
    <property type="project" value="UniProtKB-SubCell"/>
</dbReference>
<evidence type="ECO:0000256" key="4">
    <source>
        <dbReference type="ARBA" id="ARBA00022989"/>
    </source>
</evidence>
<evidence type="ECO:0000256" key="3">
    <source>
        <dbReference type="ARBA" id="ARBA00022692"/>
    </source>
</evidence>
<dbReference type="InterPro" id="IPR018076">
    <property type="entry name" value="T2SS_GspF_dom"/>
</dbReference>
<sequence length="304" mass="35223">MINVAVSFLFGAAVFMVVVLLYSIRENKRLKLKRRLERHLVISQKNEFSIVDLFGLGSFIEKLEKKLKKSGIKVDAEEVFLWFILFTIVILVFLSFKGFTLLGFTLPVMLYYLIDYILDYLGRRKIRKTEEQFRDFVKMLGAYLKMVPSFAGAFIKAAEEAENPLKEHTDRVLRRFQLGEDLEEALKEFKNIESTYIKVWIDSIIFAVRMKSDLSRVCERTAKKLYERIKMSNRIAAMTVQAKSLMVSLVGIMAFMIVSTVSVSPDFIRTFSSPIGKLVIAYAALSYFISTLYILKRIDREMEL</sequence>
<keyword evidence="2" id="KW-1003">Cell membrane</keyword>
<dbReference type="EMBL" id="CP002466">
    <property type="protein sequence ID" value="ADV80767.1"/>
    <property type="molecule type" value="Genomic_DNA"/>
</dbReference>
<evidence type="ECO:0000313" key="9">
    <source>
        <dbReference type="Proteomes" id="UP000002062"/>
    </source>
</evidence>
<dbReference type="Pfam" id="PF00482">
    <property type="entry name" value="T2SSF"/>
    <property type="match status" value="1"/>
</dbReference>
<feature type="transmembrane region" description="Helical" evidence="6">
    <location>
        <begin position="79"/>
        <end position="96"/>
    </location>
</feature>
<name>E8US68_THEBF</name>
<keyword evidence="3 6" id="KW-0812">Transmembrane</keyword>
<gene>
    <name evidence="8" type="ordered locus">Thebr_2264</name>
</gene>
<dbReference type="AlphaFoldDB" id="E8US68"/>